<protein>
    <recommendedName>
        <fullName evidence="2">3-keto-alpha-glucoside-1,2-lyase/3-keto-2-hydroxy-glucal hydratase domain-containing protein</fullName>
    </recommendedName>
</protein>
<feature type="chain" id="PRO_5010346801" description="3-keto-alpha-glucoside-1,2-lyase/3-keto-2-hydroxy-glucal hydratase domain-containing protein" evidence="1">
    <location>
        <begin position="26"/>
        <end position="313"/>
    </location>
</feature>
<dbReference type="GO" id="GO:0016787">
    <property type="term" value="F:hydrolase activity"/>
    <property type="evidence" value="ECO:0007669"/>
    <property type="project" value="InterPro"/>
</dbReference>
<evidence type="ECO:0000256" key="1">
    <source>
        <dbReference type="SAM" id="SignalP"/>
    </source>
</evidence>
<dbReference type="Pfam" id="PF06439">
    <property type="entry name" value="3keto-disac_hyd"/>
    <property type="match status" value="1"/>
</dbReference>
<evidence type="ECO:0000313" key="4">
    <source>
        <dbReference type="Proteomes" id="UP000182114"/>
    </source>
</evidence>
<dbReference type="EMBL" id="FNBD01000012">
    <property type="protein sequence ID" value="SDF34237.1"/>
    <property type="molecule type" value="Genomic_DNA"/>
</dbReference>
<name>A0A1G7KAP5_9FLAO</name>
<organism evidence="3 4">
    <name type="scientific">Cellulophaga baltica</name>
    <dbReference type="NCBI Taxonomy" id="76594"/>
    <lineage>
        <taxon>Bacteria</taxon>
        <taxon>Pseudomonadati</taxon>
        <taxon>Bacteroidota</taxon>
        <taxon>Flavobacteriia</taxon>
        <taxon>Flavobacteriales</taxon>
        <taxon>Flavobacteriaceae</taxon>
        <taxon>Cellulophaga</taxon>
    </lineage>
</organism>
<dbReference type="Gene3D" id="2.60.120.560">
    <property type="entry name" value="Exo-inulinase, domain 1"/>
    <property type="match status" value="1"/>
</dbReference>
<dbReference type="InterPro" id="IPR010496">
    <property type="entry name" value="AL/BT2_dom"/>
</dbReference>
<gene>
    <name evidence="3" type="ORF">SAMN04487992_11222</name>
</gene>
<reference evidence="4" key="1">
    <citation type="submission" date="2016-10" db="EMBL/GenBank/DDBJ databases">
        <authorList>
            <person name="Varghese N."/>
            <person name="Submissions S."/>
        </authorList>
    </citation>
    <scope>NUCLEOTIDE SEQUENCE [LARGE SCALE GENOMIC DNA]</scope>
    <source>
        <strain evidence="4">DSM 24729</strain>
    </source>
</reference>
<keyword evidence="1" id="KW-0732">Signal</keyword>
<feature type="signal peptide" evidence="1">
    <location>
        <begin position="1"/>
        <end position="25"/>
    </location>
</feature>
<evidence type="ECO:0000313" key="3">
    <source>
        <dbReference type="EMBL" id="SDF34237.1"/>
    </source>
</evidence>
<evidence type="ECO:0000259" key="2">
    <source>
        <dbReference type="Pfam" id="PF06439"/>
    </source>
</evidence>
<proteinExistence type="predicted"/>
<keyword evidence="4" id="KW-1185">Reference proteome</keyword>
<accession>A0A1G7KAP5</accession>
<dbReference type="eggNOG" id="COG2010">
    <property type="taxonomic scope" value="Bacteria"/>
</dbReference>
<feature type="domain" description="3-keto-alpha-glucoside-1,2-lyase/3-keto-2-hydroxy-glucal hydratase" evidence="2">
    <location>
        <begin position="144"/>
        <end position="308"/>
    </location>
</feature>
<dbReference type="AlphaFoldDB" id="A0A1G7KAP5"/>
<dbReference type="Proteomes" id="UP000182114">
    <property type="component" value="Unassembled WGS sequence"/>
</dbReference>
<sequence length="313" mass="34462">MKFYATTLALGFLFLFTSVSSIAIAQDQSPFIGRWDMVIQQEGKELPSWLEITKSGRSTLVGRFVYAFGSARPIAEVQVKNNGFNFTIPRQWEPGDKDLKFEGALQGTTLSGTMVYTDGKKYKWTATPAKVAPYKENIVWGAPKALFNETDLKGWSAMGDNQWIVKNGILTSPKSGANLVSDEKFLNFKLHVEFKYPEGSNSGIYLRGRHEVQIEDNRGLEPSNILFGGIYGFLTPNEMMAKPAGEWQSYDITLNGNRVSIVANGKAIITDQIIPGITGGALDSNEAEAGPLLIQGDHGPVEFRSIVITPELN</sequence>
<dbReference type="RefSeq" id="WP_074539162.1">
    <property type="nucleotide sequence ID" value="NZ_FNBD01000012.1"/>
</dbReference>